<proteinExistence type="predicted"/>
<accession>A0ABD5Q8T2</accession>
<sequence>MIRLELRKLLEEKTGALLLIAGGLLIVHVVGPSFPDFVGFTDPERLPGWTSFVFSAASVGLIGRALPFVALVGLYHRLTAETPRLAVVGGALMALTPILYLVGLLTILIGPVPKLLYLLWLSPLPYVVGTAFFGLAFFWKDGSVRFVGVPLLLFSGRWTLLYAIGLKTGDVPGWFPSGELLAVSLVTMGYLLYTSSTTRDSGAPAGS</sequence>
<protein>
    <submittedName>
        <fullName evidence="2">Uncharacterized protein</fullName>
    </submittedName>
</protein>
<comment type="caution">
    <text evidence="2">The sequence shown here is derived from an EMBL/GenBank/DDBJ whole genome shotgun (WGS) entry which is preliminary data.</text>
</comment>
<feature type="transmembrane region" description="Helical" evidence="1">
    <location>
        <begin position="87"/>
        <end position="109"/>
    </location>
</feature>
<evidence type="ECO:0000313" key="2">
    <source>
        <dbReference type="EMBL" id="MFC4826861.1"/>
    </source>
</evidence>
<dbReference type="GeneID" id="73047586"/>
<keyword evidence="1" id="KW-1133">Transmembrane helix</keyword>
<feature type="transmembrane region" description="Helical" evidence="1">
    <location>
        <begin position="146"/>
        <end position="165"/>
    </location>
</feature>
<evidence type="ECO:0000256" key="1">
    <source>
        <dbReference type="SAM" id="Phobius"/>
    </source>
</evidence>
<dbReference type="AlphaFoldDB" id="A0ABD5Q8T2"/>
<organism evidence="2 3">
    <name type="scientific">Halorussus aquaticus</name>
    <dbReference type="NCBI Taxonomy" id="2953748"/>
    <lineage>
        <taxon>Archaea</taxon>
        <taxon>Methanobacteriati</taxon>
        <taxon>Methanobacteriota</taxon>
        <taxon>Stenosarchaea group</taxon>
        <taxon>Halobacteria</taxon>
        <taxon>Halobacteriales</taxon>
        <taxon>Haladaptataceae</taxon>
        <taxon>Halorussus</taxon>
    </lineage>
</organism>
<feature type="transmembrane region" description="Helical" evidence="1">
    <location>
        <begin position="115"/>
        <end position="139"/>
    </location>
</feature>
<feature type="transmembrane region" description="Helical" evidence="1">
    <location>
        <begin position="54"/>
        <end position="75"/>
    </location>
</feature>
<gene>
    <name evidence="2" type="ORF">ACFO9K_21665</name>
</gene>
<keyword evidence="1" id="KW-0812">Transmembrane</keyword>
<dbReference type="Proteomes" id="UP001595945">
    <property type="component" value="Unassembled WGS sequence"/>
</dbReference>
<name>A0ABD5Q8T2_9EURY</name>
<keyword evidence="3" id="KW-1185">Reference proteome</keyword>
<feature type="transmembrane region" description="Helical" evidence="1">
    <location>
        <begin position="171"/>
        <end position="193"/>
    </location>
</feature>
<dbReference type="EMBL" id="JBHSHT010000004">
    <property type="protein sequence ID" value="MFC4826861.1"/>
    <property type="molecule type" value="Genomic_DNA"/>
</dbReference>
<keyword evidence="1" id="KW-0472">Membrane</keyword>
<evidence type="ECO:0000313" key="3">
    <source>
        <dbReference type="Proteomes" id="UP001595945"/>
    </source>
</evidence>
<reference evidence="2 3" key="1">
    <citation type="journal article" date="2019" name="Int. J. Syst. Evol. Microbiol.">
        <title>The Global Catalogue of Microorganisms (GCM) 10K type strain sequencing project: providing services to taxonomists for standard genome sequencing and annotation.</title>
        <authorList>
            <consortium name="The Broad Institute Genomics Platform"/>
            <consortium name="The Broad Institute Genome Sequencing Center for Infectious Disease"/>
            <person name="Wu L."/>
            <person name="Ma J."/>
        </authorList>
    </citation>
    <scope>NUCLEOTIDE SEQUENCE [LARGE SCALE GENOMIC DNA]</scope>
    <source>
        <strain evidence="2 3">XZYJ18</strain>
    </source>
</reference>
<dbReference type="RefSeq" id="WP_254270514.1">
    <property type="nucleotide sequence ID" value="NZ_CP100402.1"/>
</dbReference>
<feature type="transmembrane region" description="Helical" evidence="1">
    <location>
        <begin position="16"/>
        <end position="34"/>
    </location>
</feature>